<dbReference type="RefSeq" id="WP_285667395.1">
    <property type="nucleotide sequence ID" value="NZ_BSTX01000007.1"/>
</dbReference>
<reference evidence="3" key="1">
    <citation type="submission" date="2023-03" db="EMBL/GenBank/DDBJ databases">
        <title>Actinorhabdospora filicis NBRC 111898.</title>
        <authorList>
            <person name="Ichikawa N."/>
            <person name="Sato H."/>
            <person name="Tonouchi N."/>
        </authorList>
    </citation>
    <scope>NUCLEOTIDE SEQUENCE</scope>
    <source>
        <strain evidence="3">NBRC 111898</strain>
    </source>
</reference>
<dbReference type="InterPro" id="IPR010427">
    <property type="entry name" value="DUF1023"/>
</dbReference>
<feature type="domain" description="DUF1023" evidence="2">
    <location>
        <begin position="298"/>
        <end position="470"/>
    </location>
</feature>
<evidence type="ECO:0000259" key="2">
    <source>
        <dbReference type="Pfam" id="PF06259"/>
    </source>
</evidence>
<name>A0A9W6WD80_9ACTN</name>
<dbReference type="InterPro" id="IPR029058">
    <property type="entry name" value="AB_hydrolase_fold"/>
</dbReference>
<dbReference type="EMBL" id="BSTX01000007">
    <property type="protein sequence ID" value="GLZ81833.1"/>
    <property type="molecule type" value="Genomic_DNA"/>
</dbReference>
<accession>A0A9W6WD80</accession>
<dbReference type="Pfam" id="PF06259">
    <property type="entry name" value="Abhydrolase_8"/>
    <property type="match status" value="1"/>
</dbReference>
<dbReference type="AlphaFoldDB" id="A0A9W6WD80"/>
<organism evidence="3 4">
    <name type="scientific">Actinorhabdospora filicis</name>
    <dbReference type="NCBI Taxonomy" id="1785913"/>
    <lineage>
        <taxon>Bacteria</taxon>
        <taxon>Bacillati</taxon>
        <taxon>Actinomycetota</taxon>
        <taxon>Actinomycetes</taxon>
        <taxon>Micromonosporales</taxon>
        <taxon>Micromonosporaceae</taxon>
        <taxon>Actinorhabdospora</taxon>
    </lineage>
</organism>
<feature type="region of interest" description="Disordered" evidence="1">
    <location>
        <begin position="162"/>
        <end position="185"/>
    </location>
</feature>
<evidence type="ECO:0000256" key="1">
    <source>
        <dbReference type="SAM" id="MobiDB-lite"/>
    </source>
</evidence>
<comment type="caution">
    <text evidence="3">The sequence shown here is derived from an EMBL/GenBank/DDBJ whole genome shotgun (WGS) entry which is preliminary data.</text>
</comment>
<gene>
    <name evidence="3" type="ORF">Afil01_66400</name>
</gene>
<sequence>MVTYAQLTSANSQPFRDAAKAYGDLADKLIDRSDDAAKQLRALPEAWEGEGTDAAATAIKNAVTETDDAVLMLQRCDQILADFAGELDKAKSMLSDAVADARAIPAQIAADGTLTVRPEDGPPSGHPAWAGVYKLVDAAQTAIRDAVQYATTADTTATTDLRATVPGTKGKPYPADKIPPRGTDPKKVRDWWNSLSPEERQYLIAHFPDKVGWLDGVPAENRDQANRLTLAREQHRIRDELDRLKAEGKEGTGEYKDLQGKLAGLDRIEQRLLAAGGDGKDADGMQSNDRRAYLLGVDTSGDGKAIVAVGNPDTADNIVTYIPGTGADLSKVGGDINRVDRMVFDAQQMDPTKRTAGILWLGYDAPDKIIQFPPGGDATDPKYAVNAGNDLDLFQDGLRVTHDGPRSTNTVLGHSYGSTVVGYAAKDHGLDIDNAVFVGSPGVGVEKAGDLGLDPNHVYSTHAKNDPIQYALDPGDLVRMQNPLNPDVDLIHGHNPSSADFGGHKFASDPGTPLMKPEIKTKTYDPLGPFGPSVTVPVGFDPHLSGAAHSEYWDDGNASRDNIAKIVTGNGGTVTGDHRK</sequence>
<keyword evidence="4" id="KW-1185">Reference proteome</keyword>
<protein>
    <recommendedName>
        <fullName evidence="2">DUF1023 domain-containing protein</fullName>
    </recommendedName>
</protein>
<dbReference type="SUPFAM" id="SSF53474">
    <property type="entry name" value="alpha/beta-Hydrolases"/>
    <property type="match status" value="1"/>
</dbReference>
<evidence type="ECO:0000313" key="3">
    <source>
        <dbReference type="EMBL" id="GLZ81833.1"/>
    </source>
</evidence>
<evidence type="ECO:0000313" key="4">
    <source>
        <dbReference type="Proteomes" id="UP001165079"/>
    </source>
</evidence>
<proteinExistence type="predicted"/>
<dbReference type="Proteomes" id="UP001165079">
    <property type="component" value="Unassembled WGS sequence"/>
</dbReference>